<keyword evidence="2" id="KW-1185">Reference proteome</keyword>
<dbReference type="InterPro" id="IPR019587">
    <property type="entry name" value="Polyketide_cyclase/dehydratase"/>
</dbReference>
<dbReference type="EMBL" id="WXYQ01000007">
    <property type="protein sequence ID" value="NBG96230.1"/>
    <property type="molecule type" value="Genomic_DNA"/>
</dbReference>
<dbReference type="Pfam" id="PF10604">
    <property type="entry name" value="Polyketide_cyc2"/>
    <property type="match status" value="1"/>
</dbReference>
<dbReference type="SUPFAM" id="SSF55961">
    <property type="entry name" value="Bet v1-like"/>
    <property type="match status" value="1"/>
</dbReference>
<gene>
    <name evidence="1" type="ORF">GTQ45_10850</name>
</gene>
<dbReference type="Gene3D" id="3.30.530.20">
    <property type="match status" value="1"/>
</dbReference>
<name>A0A845QDI5_9HYPH</name>
<sequence length="146" mass="15533">MPSLNLSSVIACPPRRVFTTVAHLGEFAAAVPSITRASCLGTTEEGVGARWEVFREISGVERSTVFEVVEYEPDSWVRIVSEAGGATWDAGFEVTPDGRRTALALSLEARAKGIAARMSLPVILGAAKGAFAKDLDAVKRHCESAK</sequence>
<comment type="caution">
    <text evidence="1">The sequence shown here is derived from an EMBL/GenBank/DDBJ whole genome shotgun (WGS) entry which is preliminary data.</text>
</comment>
<proteinExistence type="predicted"/>
<dbReference type="InterPro" id="IPR023393">
    <property type="entry name" value="START-like_dom_sf"/>
</dbReference>
<evidence type="ECO:0008006" key="3">
    <source>
        <dbReference type="Google" id="ProtNLM"/>
    </source>
</evidence>
<reference evidence="1 2" key="1">
    <citation type="journal article" date="2016" name="Int. J. Syst. Evol. Microbiol.">
        <title>Pyruvatibacter mobilis gen. nov., sp. nov., a marine bacterium from the culture broth of Picochlorum sp. 122.</title>
        <authorList>
            <person name="Wang G."/>
            <person name="Tang M."/>
            <person name="Wu H."/>
            <person name="Dai S."/>
            <person name="Li T."/>
            <person name="Chen C."/>
            <person name="He H."/>
            <person name="Fan J."/>
            <person name="Xiang W."/>
            <person name="Li X."/>
        </authorList>
    </citation>
    <scope>NUCLEOTIDE SEQUENCE [LARGE SCALE GENOMIC DNA]</scope>
    <source>
        <strain evidence="1 2">GYP-11</strain>
    </source>
</reference>
<dbReference type="GeneID" id="300655379"/>
<dbReference type="Proteomes" id="UP000470384">
    <property type="component" value="Unassembled WGS sequence"/>
</dbReference>
<protein>
    <recommendedName>
        <fullName evidence="3">Polyketide cyclase / dehydrase and lipid transport</fullName>
    </recommendedName>
</protein>
<evidence type="ECO:0000313" key="1">
    <source>
        <dbReference type="EMBL" id="NBG96230.1"/>
    </source>
</evidence>
<accession>A0A845QDI5</accession>
<dbReference type="RefSeq" id="WP_160588304.1">
    <property type="nucleotide sequence ID" value="NZ_BMHN01000001.1"/>
</dbReference>
<dbReference type="OrthoDB" id="7860307at2"/>
<dbReference type="AlphaFoldDB" id="A0A845QDI5"/>
<evidence type="ECO:0000313" key="2">
    <source>
        <dbReference type="Proteomes" id="UP000470384"/>
    </source>
</evidence>
<organism evidence="1 2">
    <name type="scientific">Pyruvatibacter mobilis</name>
    <dbReference type="NCBI Taxonomy" id="1712261"/>
    <lineage>
        <taxon>Bacteria</taxon>
        <taxon>Pseudomonadati</taxon>
        <taxon>Pseudomonadota</taxon>
        <taxon>Alphaproteobacteria</taxon>
        <taxon>Hyphomicrobiales</taxon>
        <taxon>Parvibaculaceae</taxon>
        <taxon>Pyruvatibacter</taxon>
    </lineage>
</organism>